<dbReference type="PANTHER" id="PTHR10336">
    <property type="entry name" value="PHOSPHOINOSITIDE-SPECIFIC PHOSPHOLIPASE C FAMILY PROTEIN"/>
    <property type="match status" value="1"/>
</dbReference>
<dbReference type="InterPro" id="IPR001711">
    <property type="entry name" value="PLipase_C_Pinositol-sp_Y"/>
</dbReference>
<evidence type="ECO:0000256" key="3">
    <source>
        <dbReference type="ARBA" id="ARBA00023224"/>
    </source>
</evidence>
<keyword evidence="5" id="KW-0175">Coiled coil</keyword>
<dbReference type="PROSITE" id="PS50008">
    <property type="entry name" value="PIPLC_Y_DOMAIN"/>
    <property type="match status" value="1"/>
</dbReference>
<dbReference type="Gene3D" id="2.60.40.150">
    <property type="entry name" value="C2 domain"/>
    <property type="match status" value="1"/>
</dbReference>
<dbReference type="EC" id="3.1.4.11" evidence="4"/>
<dbReference type="InterPro" id="IPR000909">
    <property type="entry name" value="PLipase_C_PInositol-sp_X_dom"/>
</dbReference>
<dbReference type="InterPro" id="IPR000008">
    <property type="entry name" value="C2_dom"/>
</dbReference>
<dbReference type="InterPro" id="IPR011992">
    <property type="entry name" value="EF-hand-dom_pair"/>
</dbReference>
<dbReference type="InterPro" id="IPR017946">
    <property type="entry name" value="PLC-like_Pdiesterase_TIM-brl"/>
</dbReference>
<keyword evidence="3" id="KW-0807">Transducer</keyword>
<dbReference type="InterPro" id="IPR035892">
    <property type="entry name" value="C2_domain_sf"/>
</dbReference>
<accession>A0ABP1A2L4</accession>
<keyword evidence="4" id="KW-0443">Lipid metabolism</keyword>
<dbReference type="Pfam" id="PF00387">
    <property type="entry name" value="PI-PLC-Y"/>
    <property type="match status" value="1"/>
</dbReference>
<dbReference type="PANTHER" id="PTHR10336:SF204">
    <property type="entry name" value="PHOSPHOINOSITIDE PHOSPHOLIPASE C 4-RELATED"/>
    <property type="match status" value="1"/>
</dbReference>
<dbReference type="Pfam" id="PF00168">
    <property type="entry name" value="C2"/>
    <property type="match status" value="1"/>
</dbReference>
<sequence>KCIFFIYCYYSNPSYCQNSPPPPLREVFSKYAHEDGKMDASKLLEFLHKEQGELKATLQEAEQLLVQQNQQQQQQQLIHSQELKIDDFFQLLCNGSLNAALYTAVHQDMTQPVSQYYIYTGHNSYLTGNQLNSDCSVVPIIDALRRGVRVIELDLWPTTDKENIEVLHGKTLTDPVDFEKCIVAIKENAFSASEYPVVITLEDHLTTKLQGKAAEIIERVLANLLFCPSAHALEDLEEFPAPETLKGQILISTKPPKEDEDGEKTQAKVKHHILSAEVAKLHMGKKVKMEWGSSSVPEEKHEHVAHDIAGAAASVGENQAADKPLHPKYAGIISIPAGKMSGSSFKEVLVVGKTVKRISLSEPQLEKVVEESPELLVKFTQRNIVRVYPSGMRVDSSNYSPILGWTHGAQMVALNMQGYGKHLWLLHGFFKANGGCGYVKKPDFLLEMGKDGEVFDPLKPRPVKTILKVKLLTCLGWKERSSKHHPLPDFYIRMGIAGVPADSIMKKTKVVEDSWTPTWDTEFEFPLTVPELALIRIEVQEEKYMKDDFEGQSCLPISELKSGYRCVQLLDKKGFTLAGVRMLLHFQLNTTTSL</sequence>
<evidence type="ECO:0000259" key="6">
    <source>
        <dbReference type="PROSITE" id="PS50004"/>
    </source>
</evidence>
<dbReference type="SMART" id="SM00148">
    <property type="entry name" value="PLCXc"/>
    <property type="match status" value="1"/>
</dbReference>
<feature type="domain" description="PI-PLC Y-box" evidence="7">
    <location>
        <begin position="359"/>
        <end position="445"/>
    </location>
</feature>
<organism evidence="8 9">
    <name type="scientific">Sphagnum jensenii</name>
    <dbReference type="NCBI Taxonomy" id="128206"/>
    <lineage>
        <taxon>Eukaryota</taxon>
        <taxon>Viridiplantae</taxon>
        <taxon>Streptophyta</taxon>
        <taxon>Embryophyta</taxon>
        <taxon>Bryophyta</taxon>
        <taxon>Sphagnophytina</taxon>
        <taxon>Sphagnopsida</taxon>
        <taxon>Sphagnales</taxon>
        <taxon>Sphagnaceae</taxon>
        <taxon>Sphagnum</taxon>
    </lineage>
</organism>
<dbReference type="SMART" id="SM00239">
    <property type="entry name" value="C2"/>
    <property type="match status" value="1"/>
</dbReference>
<dbReference type="Gene3D" id="1.10.238.10">
    <property type="entry name" value="EF-hand"/>
    <property type="match status" value="1"/>
</dbReference>
<reference evidence="8" key="1">
    <citation type="submission" date="2024-03" db="EMBL/GenBank/DDBJ databases">
        <authorList>
            <consortium name="ELIXIR-Norway"/>
            <consortium name="Elixir Norway"/>
        </authorList>
    </citation>
    <scope>NUCLEOTIDE SEQUENCE</scope>
</reference>
<name>A0ABP1A2L4_9BRYO</name>
<evidence type="ECO:0000256" key="5">
    <source>
        <dbReference type="SAM" id="Coils"/>
    </source>
</evidence>
<dbReference type="Pfam" id="PF00388">
    <property type="entry name" value="PI-PLC-X"/>
    <property type="match status" value="1"/>
</dbReference>
<dbReference type="SUPFAM" id="SSF51695">
    <property type="entry name" value="PLC-like phosphodiesterases"/>
    <property type="match status" value="1"/>
</dbReference>
<dbReference type="SUPFAM" id="SSF49562">
    <property type="entry name" value="C2 domain (Calcium/lipid-binding domain, CaLB)"/>
    <property type="match status" value="1"/>
</dbReference>
<comment type="subcellular location">
    <subcellularLocation>
        <location evidence="2">Cell membrane</location>
        <topology evidence="2">Peripheral membrane protein</topology>
    </subcellularLocation>
</comment>
<dbReference type="PRINTS" id="PR00390">
    <property type="entry name" value="PHPHLIPASEC"/>
</dbReference>
<dbReference type="InterPro" id="IPR001192">
    <property type="entry name" value="PI-PLC_fam"/>
</dbReference>
<comment type="caution">
    <text evidence="8">The sequence shown here is derived from an EMBL/GenBank/DDBJ whole genome shotgun (WGS) entry which is preliminary data.</text>
</comment>
<evidence type="ECO:0000313" key="9">
    <source>
        <dbReference type="Proteomes" id="UP001497522"/>
    </source>
</evidence>
<dbReference type="SMART" id="SM00149">
    <property type="entry name" value="PLCYc"/>
    <property type="match status" value="1"/>
</dbReference>
<gene>
    <name evidence="8" type="ORF">CSSPJE1EN2_LOCUS25520</name>
</gene>
<keyword evidence="9" id="KW-1185">Reference proteome</keyword>
<evidence type="ECO:0000313" key="8">
    <source>
        <dbReference type="EMBL" id="CAK9855588.1"/>
    </source>
</evidence>
<evidence type="ECO:0000256" key="1">
    <source>
        <dbReference type="ARBA" id="ARBA00001195"/>
    </source>
</evidence>
<keyword evidence="4" id="KW-0442">Lipid degradation</keyword>
<dbReference type="Proteomes" id="UP001497522">
    <property type="component" value="Unassembled WGS sequence"/>
</dbReference>
<dbReference type="CDD" id="cd00275">
    <property type="entry name" value="C2_PLC_like"/>
    <property type="match status" value="1"/>
</dbReference>
<dbReference type="Gene3D" id="3.20.20.190">
    <property type="entry name" value="Phosphatidylinositol (PI) phosphodiesterase"/>
    <property type="match status" value="1"/>
</dbReference>
<protein>
    <recommendedName>
        <fullName evidence="4">Phosphoinositide phospholipase C</fullName>
        <ecNumber evidence="4">3.1.4.11</ecNumber>
    </recommendedName>
</protein>
<dbReference type="Pfam" id="PF09279">
    <property type="entry name" value="EF-hand_like"/>
    <property type="match status" value="1"/>
</dbReference>
<dbReference type="EMBL" id="CAXHBF010000229">
    <property type="protein sequence ID" value="CAK9855588.1"/>
    <property type="molecule type" value="Genomic_DNA"/>
</dbReference>
<evidence type="ECO:0000256" key="2">
    <source>
        <dbReference type="ARBA" id="ARBA00004202"/>
    </source>
</evidence>
<feature type="domain" description="C2" evidence="6">
    <location>
        <begin position="450"/>
        <end position="570"/>
    </location>
</feature>
<dbReference type="InterPro" id="IPR015359">
    <property type="entry name" value="PLC_EF-hand-like"/>
</dbReference>
<feature type="coiled-coil region" evidence="5">
    <location>
        <begin position="44"/>
        <end position="78"/>
    </location>
</feature>
<dbReference type="PROSITE" id="PS50004">
    <property type="entry name" value="C2"/>
    <property type="match status" value="1"/>
</dbReference>
<proteinExistence type="predicted"/>
<comment type="catalytic activity">
    <reaction evidence="1 4">
        <text>a 1,2-diacyl-sn-glycero-3-phospho-(1D-myo-inositol-4,5-bisphosphate) + H2O = 1D-myo-inositol 1,4,5-trisphosphate + a 1,2-diacyl-sn-glycerol + H(+)</text>
        <dbReference type="Rhea" id="RHEA:33179"/>
        <dbReference type="ChEBI" id="CHEBI:15377"/>
        <dbReference type="ChEBI" id="CHEBI:15378"/>
        <dbReference type="ChEBI" id="CHEBI:17815"/>
        <dbReference type="ChEBI" id="CHEBI:58456"/>
        <dbReference type="ChEBI" id="CHEBI:203600"/>
        <dbReference type="EC" id="3.1.4.11"/>
    </reaction>
</comment>
<keyword evidence="4" id="KW-0378">Hydrolase</keyword>
<feature type="non-terminal residue" evidence="8">
    <location>
        <position position="1"/>
    </location>
</feature>
<dbReference type="PROSITE" id="PS50007">
    <property type="entry name" value="PIPLC_X_DOMAIN"/>
    <property type="match status" value="1"/>
</dbReference>
<dbReference type="SUPFAM" id="SSF47473">
    <property type="entry name" value="EF-hand"/>
    <property type="match status" value="1"/>
</dbReference>
<evidence type="ECO:0000259" key="7">
    <source>
        <dbReference type="PROSITE" id="PS50008"/>
    </source>
</evidence>
<evidence type="ECO:0000256" key="4">
    <source>
        <dbReference type="RuleBase" id="RU361133"/>
    </source>
</evidence>